<feature type="domain" description="Paired" evidence="8">
    <location>
        <begin position="1"/>
        <end position="104"/>
    </location>
</feature>
<keyword evidence="3" id="KW-0563">Paired box</keyword>
<dbReference type="Pfam" id="PF00292">
    <property type="entry name" value="PAX"/>
    <property type="match status" value="1"/>
</dbReference>
<organism evidence="9 10">
    <name type="scientific">Armadillidium nasatum</name>
    <dbReference type="NCBI Taxonomy" id="96803"/>
    <lineage>
        <taxon>Eukaryota</taxon>
        <taxon>Metazoa</taxon>
        <taxon>Ecdysozoa</taxon>
        <taxon>Arthropoda</taxon>
        <taxon>Crustacea</taxon>
        <taxon>Multicrustacea</taxon>
        <taxon>Malacostraca</taxon>
        <taxon>Eumalacostraca</taxon>
        <taxon>Peracarida</taxon>
        <taxon>Isopoda</taxon>
        <taxon>Oniscidea</taxon>
        <taxon>Crinocheta</taxon>
        <taxon>Armadillidiidae</taxon>
        <taxon>Armadillidium</taxon>
    </lineage>
</organism>
<evidence type="ECO:0000256" key="1">
    <source>
        <dbReference type="ARBA" id="ARBA00004123"/>
    </source>
</evidence>
<dbReference type="GO" id="GO:0000978">
    <property type="term" value="F:RNA polymerase II cis-regulatory region sequence-specific DNA binding"/>
    <property type="evidence" value="ECO:0007669"/>
    <property type="project" value="TreeGrafter"/>
</dbReference>
<keyword evidence="4" id="KW-0805">Transcription regulation</keyword>
<keyword evidence="10" id="KW-1185">Reference proteome</keyword>
<comment type="caution">
    <text evidence="9">The sequence shown here is derived from an EMBL/GenBank/DDBJ whole genome shotgun (WGS) entry which is preliminary data.</text>
</comment>
<dbReference type="GO" id="GO:0005634">
    <property type="term" value="C:nucleus"/>
    <property type="evidence" value="ECO:0007669"/>
    <property type="project" value="UniProtKB-SubCell"/>
</dbReference>
<reference evidence="9 10" key="1">
    <citation type="journal article" date="2019" name="PLoS Biol.">
        <title>Sex chromosomes control vertical transmission of feminizing Wolbachia symbionts in an isopod.</title>
        <authorList>
            <person name="Becking T."/>
            <person name="Chebbi M.A."/>
            <person name="Giraud I."/>
            <person name="Moumen B."/>
            <person name="Laverre T."/>
            <person name="Caubet Y."/>
            <person name="Peccoud J."/>
            <person name="Gilbert C."/>
            <person name="Cordaux R."/>
        </authorList>
    </citation>
    <scope>NUCLEOTIDE SEQUENCE [LARGE SCALE GENOMIC DNA]</scope>
    <source>
        <strain evidence="9">ANa2</strain>
        <tissue evidence="9">Whole body excluding digestive tract and cuticle</tissue>
    </source>
</reference>
<evidence type="ECO:0000256" key="2">
    <source>
        <dbReference type="ARBA" id="ARBA00022473"/>
    </source>
</evidence>
<evidence type="ECO:0000256" key="6">
    <source>
        <dbReference type="ARBA" id="ARBA00023163"/>
    </source>
</evidence>
<feature type="non-terminal residue" evidence="9">
    <location>
        <position position="1"/>
    </location>
</feature>
<evidence type="ECO:0000313" key="10">
    <source>
        <dbReference type="Proteomes" id="UP000326759"/>
    </source>
</evidence>
<evidence type="ECO:0000256" key="3">
    <source>
        <dbReference type="ARBA" id="ARBA00022724"/>
    </source>
</evidence>
<protein>
    <submittedName>
        <fullName evidence="9">Paired box protein Pax-9</fullName>
    </submittedName>
</protein>
<evidence type="ECO:0000259" key="8">
    <source>
        <dbReference type="PROSITE" id="PS51057"/>
    </source>
</evidence>
<dbReference type="FunFam" id="1.10.10.10:FF:000003">
    <property type="entry name" value="Paired box protein Pax-6"/>
    <property type="match status" value="1"/>
</dbReference>
<evidence type="ECO:0000256" key="7">
    <source>
        <dbReference type="ARBA" id="ARBA00023242"/>
    </source>
</evidence>
<dbReference type="InterPro" id="IPR009057">
    <property type="entry name" value="Homeodomain-like_sf"/>
</dbReference>
<dbReference type="InterPro" id="IPR043565">
    <property type="entry name" value="PAX_fam"/>
</dbReference>
<dbReference type="AlphaFoldDB" id="A0A5N5SNS2"/>
<dbReference type="PANTHER" id="PTHR45636:SF41">
    <property type="entry name" value="PAIRED BOX PROTEIN PAX-6-RELATED"/>
    <property type="match status" value="1"/>
</dbReference>
<evidence type="ECO:0000256" key="5">
    <source>
        <dbReference type="ARBA" id="ARBA00023125"/>
    </source>
</evidence>
<dbReference type="SUPFAM" id="SSF46689">
    <property type="entry name" value="Homeodomain-like"/>
    <property type="match status" value="1"/>
</dbReference>
<dbReference type="InterPro" id="IPR036388">
    <property type="entry name" value="WH-like_DNA-bd_sf"/>
</dbReference>
<dbReference type="PROSITE" id="PS51057">
    <property type="entry name" value="PAIRED_2"/>
    <property type="match status" value="1"/>
</dbReference>
<evidence type="ECO:0000256" key="4">
    <source>
        <dbReference type="ARBA" id="ARBA00023015"/>
    </source>
</evidence>
<dbReference type="PROSITE" id="PS00034">
    <property type="entry name" value="PAIRED_1"/>
    <property type="match status" value="1"/>
</dbReference>
<name>A0A5N5SNS2_9CRUS</name>
<dbReference type="EMBL" id="SEYY01022231">
    <property type="protein sequence ID" value="KAB7495693.1"/>
    <property type="molecule type" value="Genomic_DNA"/>
</dbReference>
<evidence type="ECO:0000313" key="9">
    <source>
        <dbReference type="EMBL" id="KAB7495693.1"/>
    </source>
</evidence>
<dbReference type="Gene3D" id="1.10.10.10">
    <property type="entry name" value="Winged helix-like DNA-binding domain superfamily/Winged helix DNA-binding domain"/>
    <property type="match status" value="2"/>
</dbReference>
<dbReference type="GO" id="GO:0000981">
    <property type="term" value="F:DNA-binding transcription factor activity, RNA polymerase II-specific"/>
    <property type="evidence" value="ECO:0007669"/>
    <property type="project" value="TreeGrafter"/>
</dbReference>
<sequence length="418" mass="47616">WRILQLALLGHRPCDISRLLLVSHGCVSKILSRFSETGSILPGAIGGSKPRVSTPAVIRSIQMYKKYNPGIFAWEIRARLLRDRICSITHLPSISSINRILRASSFHTFPTIKKIKINKNVESEKEICSDLSIKEENYNQEEKMNKIARKGSKFIRHQDKVNNEGILKNWSFINSEIQNYPSSQACISLLSNSVNDNFYQNTIEKMMKFYCTNVISTVNDESSKFSYYNQPRIWNHVRPECGNQLRSYLNSCDNIEFKLLTSTKFKDNINSPVKTHFNSSFTGEHHSSETIQGIPYLDVSSNISTGYDVISNLNRSTYQVDRVHSSVLFYKYGSNDLFSFPKITAKQDSYNWNASATSKINHDISSGIGCQYQKECKLDLALKIAKENPDNVNILLDTGSSCPIPSKRNKTFFIKDIL</sequence>
<comment type="subcellular location">
    <subcellularLocation>
        <location evidence="1">Nucleus</location>
    </subcellularLocation>
</comment>
<keyword evidence="6" id="KW-0804">Transcription</keyword>
<dbReference type="OrthoDB" id="10438169at2759"/>
<dbReference type="PANTHER" id="PTHR45636">
    <property type="entry name" value="PAIRED BOX PROTEIN PAX-6-RELATED-RELATED"/>
    <property type="match status" value="1"/>
</dbReference>
<dbReference type="Proteomes" id="UP000326759">
    <property type="component" value="Unassembled WGS sequence"/>
</dbReference>
<gene>
    <name evidence="9" type="primary">PAX9_0</name>
    <name evidence="9" type="ORF">Anas_10400</name>
</gene>
<dbReference type="InterPro" id="IPR001523">
    <property type="entry name" value="Paired_dom"/>
</dbReference>
<dbReference type="SMART" id="SM00351">
    <property type="entry name" value="PAX"/>
    <property type="match status" value="1"/>
</dbReference>
<accession>A0A5N5SNS2</accession>
<dbReference type="InterPro" id="IPR043182">
    <property type="entry name" value="PAIRED_DNA-bd_dom"/>
</dbReference>
<keyword evidence="5" id="KW-0238">DNA-binding</keyword>
<proteinExistence type="predicted"/>
<keyword evidence="2" id="KW-0217">Developmental protein</keyword>
<dbReference type="PRINTS" id="PR00027">
    <property type="entry name" value="PAIREDBOX"/>
</dbReference>
<keyword evidence="7" id="KW-0539">Nucleus</keyword>